<reference evidence="15 16" key="1">
    <citation type="submission" date="2018-05" db="EMBL/GenBank/DDBJ databases">
        <title>Pedobacter paludis sp. nov., isolated from wetland soil.</title>
        <authorList>
            <person name="Zhang Y."/>
            <person name="Wang G."/>
        </authorList>
    </citation>
    <scope>NUCLEOTIDE SEQUENCE [LARGE SCALE GENOMIC DNA]</scope>
    <source>
        <strain evidence="15 16">KCTC22721</strain>
    </source>
</reference>
<evidence type="ECO:0000313" key="16">
    <source>
        <dbReference type="Proteomes" id="UP000245379"/>
    </source>
</evidence>
<keyword evidence="9 12" id="KW-0472">Membrane</keyword>
<dbReference type="EMBL" id="QGNZ01000002">
    <property type="protein sequence ID" value="PWS27558.1"/>
    <property type="molecule type" value="Genomic_DNA"/>
</dbReference>
<keyword evidence="2 12" id="KW-0813">Transport</keyword>
<proteinExistence type="inferred from homology"/>
<evidence type="ECO:0000256" key="13">
    <source>
        <dbReference type="RuleBase" id="RU003357"/>
    </source>
</evidence>
<evidence type="ECO:0000256" key="5">
    <source>
        <dbReference type="ARBA" id="ARBA00022692"/>
    </source>
</evidence>
<evidence type="ECO:0000256" key="9">
    <source>
        <dbReference type="ARBA" id="ARBA00023136"/>
    </source>
</evidence>
<dbReference type="GO" id="GO:0009279">
    <property type="term" value="C:cell outer membrane"/>
    <property type="evidence" value="ECO:0007669"/>
    <property type="project" value="UniProtKB-SubCell"/>
</dbReference>
<evidence type="ECO:0000256" key="4">
    <source>
        <dbReference type="ARBA" id="ARBA00022496"/>
    </source>
</evidence>
<dbReference type="InterPro" id="IPR000531">
    <property type="entry name" value="Beta-barrel_TonB"/>
</dbReference>
<dbReference type="SUPFAM" id="SSF49464">
    <property type="entry name" value="Carboxypeptidase regulatory domain-like"/>
    <property type="match status" value="1"/>
</dbReference>
<keyword evidence="4" id="KW-0406">Ion transport</keyword>
<dbReference type="GO" id="GO:0015344">
    <property type="term" value="F:siderophore uptake transmembrane transporter activity"/>
    <property type="evidence" value="ECO:0007669"/>
    <property type="project" value="TreeGrafter"/>
</dbReference>
<dbReference type="Proteomes" id="UP000245379">
    <property type="component" value="Unassembled WGS sequence"/>
</dbReference>
<dbReference type="GO" id="GO:0044718">
    <property type="term" value="P:siderophore transmembrane transport"/>
    <property type="evidence" value="ECO:0007669"/>
    <property type="project" value="TreeGrafter"/>
</dbReference>
<gene>
    <name evidence="15" type="ORF">DHW03_08175</name>
</gene>
<dbReference type="InterPro" id="IPR039426">
    <property type="entry name" value="TonB-dep_rcpt-like"/>
</dbReference>
<dbReference type="InterPro" id="IPR008969">
    <property type="entry name" value="CarboxyPept-like_regulatory"/>
</dbReference>
<dbReference type="OrthoDB" id="9768177at2"/>
<dbReference type="SUPFAM" id="SSF56935">
    <property type="entry name" value="Porins"/>
    <property type="match status" value="1"/>
</dbReference>
<evidence type="ECO:0000256" key="8">
    <source>
        <dbReference type="ARBA" id="ARBA00023077"/>
    </source>
</evidence>
<dbReference type="AlphaFoldDB" id="A0A317ER07"/>
<keyword evidence="11 12" id="KW-0998">Cell outer membrane</keyword>
<dbReference type="SMART" id="SM00965">
    <property type="entry name" value="STN"/>
    <property type="match status" value="1"/>
</dbReference>
<dbReference type="Pfam" id="PF07715">
    <property type="entry name" value="Plug"/>
    <property type="match status" value="1"/>
</dbReference>
<keyword evidence="7" id="KW-0408">Iron</keyword>
<evidence type="ECO:0000256" key="12">
    <source>
        <dbReference type="PROSITE-ProRule" id="PRU01360"/>
    </source>
</evidence>
<dbReference type="Gene3D" id="2.40.170.20">
    <property type="entry name" value="TonB-dependent receptor, beta-barrel domain"/>
    <property type="match status" value="1"/>
</dbReference>
<keyword evidence="10" id="KW-0675">Receptor</keyword>
<dbReference type="InterPro" id="IPR036942">
    <property type="entry name" value="Beta-barrel_TonB_sf"/>
</dbReference>
<comment type="caution">
    <text evidence="15">The sequence shown here is derived from an EMBL/GenBank/DDBJ whole genome shotgun (WGS) entry which is preliminary data.</text>
</comment>
<comment type="similarity">
    <text evidence="12 13">Belongs to the TonB-dependent receptor family.</text>
</comment>
<keyword evidence="16" id="KW-1185">Reference proteome</keyword>
<dbReference type="NCBIfam" id="TIGR04056">
    <property type="entry name" value="OMP_RagA_SusC"/>
    <property type="match status" value="1"/>
</dbReference>
<evidence type="ECO:0000256" key="11">
    <source>
        <dbReference type="ARBA" id="ARBA00023237"/>
    </source>
</evidence>
<evidence type="ECO:0000259" key="14">
    <source>
        <dbReference type="SMART" id="SM00965"/>
    </source>
</evidence>
<evidence type="ECO:0000256" key="3">
    <source>
        <dbReference type="ARBA" id="ARBA00022452"/>
    </source>
</evidence>
<dbReference type="PROSITE" id="PS52016">
    <property type="entry name" value="TONB_DEPENDENT_REC_3"/>
    <property type="match status" value="1"/>
</dbReference>
<evidence type="ECO:0000256" key="2">
    <source>
        <dbReference type="ARBA" id="ARBA00022448"/>
    </source>
</evidence>
<keyword evidence="4" id="KW-0410">Iron transport</keyword>
<name>A0A317ER07_9SPHI</name>
<dbReference type="Pfam" id="PF07660">
    <property type="entry name" value="STN"/>
    <property type="match status" value="1"/>
</dbReference>
<comment type="subcellular location">
    <subcellularLocation>
        <location evidence="1 12">Cell outer membrane</location>
        <topology evidence="1 12">Multi-pass membrane protein</topology>
    </subcellularLocation>
</comment>
<keyword evidence="6" id="KW-0732">Signal</keyword>
<dbReference type="FunFam" id="2.60.40.1120:FF:000003">
    <property type="entry name" value="Outer membrane protein Omp121"/>
    <property type="match status" value="1"/>
</dbReference>
<dbReference type="PANTHER" id="PTHR30069">
    <property type="entry name" value="TONB-DEPENDENT OUTER MEMBRANE RECEPTOR"/>
    <property type="match status" value="1"/>
</dbReference>
<evidence type="ECO:0000256" key="10">
    <source>
        <dbReference type="ARBA" id="ARBA00023170"/>
    </source>
</evidence>
<keyword evidence="5 12" id="KW-0812">Transmembrane</keyword>
<evidence type="ECO:0000256" key="6">
    <source>
        <dbReference type="ARBA" id="ARBA00022729"/>
    </source>
</evidence>
<dbReference type="InterPro" id="IPR011662">
    <property type="entry name" value="Secretin/TonB_short_N"/>
</dbReference>
<dbReference type="Gene3D" id="2.170.130.10">
    <property type="entry name" value="TonB-dependent receptor, plug domain"/>
    <property type="match status" value="1"/>
</dbReference>
<dbReference type="InterPro" id="IPR012910">
    <property type="entry name" value="Plug_dom"/>
</dbReference>
<evidence type="ECO:0000256" key="7">
    <source>
        <dbReference type="ARBA" id="ARBA00023004"/>
    </source>
</evidence>
<sequence length="1139" mass="124565">MNFYTEWLPQPKGRLFKILLIMKLTFVLLITTFLQISYGARAQNVTLSEKNTALLKVFRKLNKSIGYSFLYNTELLREAKPVTIDIKNTDIKEALRQIFSEQPLGYTIKNNTIIIHRKSVDGSPLLLRAYIDIRGKVVDENGAPMIGASVKVKGSNQGAVTDANGIFVLKTVEDNATLVVSFIGYENKEVKATATGELTIQLAPQAGLLADAVVIGYGTQKKSVVTGAISQVKATDLENMPVVRVEQSLQGRTSGLTITTSSGQPGEGATLRIRGTTSINNSEALYIVDGVQVGGGIDYLNQADIESIEVLKDAASGAIYGARAANGVIIITTKKGNKNGRMSVNYNTYLGTQAPSRKLDLLNATQYATIYNEAEYAKTPGLTTPRFPNPAQYGVGTDWQAAVFNNDARIQNHELSISGGNEKSTYYSSFGYFDQDGIVATSNSQYKRFTARFNSEHQLTKAIKFGQTIGYTRTNSVGVGTNTEYGSPLNRAINIDPITPIVETDPAKYGAAPYIGNPVVRNEAGFPYGISPYAQSEILNPVAALQVAQGNGWSDKVVANAFVEAEIIKGLKVRSQGGVDLAFWGSEGFTPIYYLNSINQTTITSYNRNSNRGLFYSLENTISYNKQIAKHNFTGLIGYSFQKNRGETQGGTKEGIPVTNIKDASLQFPVSRANDVFYGGEYLNTLNSAFARLTYNYDEKYLFTGIIRRDGSSRFGPNNKFGYFPSGSVGWVASREDFFPKNDYVTFVKFRGSYGVVGNDNIGDFRYLSTVSGGRNYTLGTSAGLNNGVSPDALSNPDLKWEQTSSTDIGVDMNLFGNFTLTADWYKKKTTGMLLQIAVPGYVGNAGPIGNIADLSNKGFELELGYTKRFGEFSLKVNANGAFVKNNIDFLGDDKEYLGGQTVTPQSLEITRTKVGYAIGSFYGYRSDGLFQNQAQINNYKNAGGTLIQPNAKPGDIKFVDLNGDGQINNDDREIIGNPTPDFTYGMTFNLAYKGFDLIVLGQGVAGNQIFNALRRFDLPTANYTTSILNRWTGEGTSNTIPRVTLDDTNQNYSRVSSLFLESGSYFRIKTLQVGYSLPKNLIKKAGLDKVRFYVMANNLVTFTKYTGYDPEIGGGSYGVDRGFYPQARTFFAGLNVGF</sequence>
<keyword evidence="8 13" id="KW-0798">TonB box</keyword>
<protein>
    <submittedName>
        <fullName evidence="15">SusC/RagA family TonB-linked outer membrane protein</fullName>
    </submittedName>
</protein>
<dbReference type="NCBIfam" id="TIGR04057">
    <property type="entry name" value="SusC_RagA_signa"/>
    <property type="match status" value="1"/>
</dbReference>
<feature type="domain" description="Secretin/TonB short N-terminal" evidence="14">
    <location>
        <begin position="67"/>
        <end position="118"/>
    </location>
</feature>
<evidence type="ECO:0000256" key="1">
    <source>
        <dbReference type="ARBA" id="ARBA00004571"/>
    </source>
</evidence>
<evidence type="ECO:0000313" key="15">
    <source>
        <dbReference type="EMBL" id="PWS27558.1"/>
    </source>
</evidence>
<organism evidence="15 16">
    <name type="scientific">Pedobacter yonginense</name>
    <dbReference type="NCBI Taxonomy" id="651869"/>
    <lineage>
        <taxon>Bacteria</taxon>
        <taxon>Pseudomonadati</taxon>
        <taxon>Bacteroidota</taxon>
        <taxon>Sphingobacteriia</taxon>
        <taxon>Sphingobacteriales</taxon>
        <taxon>Sphingobacteriaceae</taxon>
        <taxon>Pedobacter</taxon>
    </lineage>
</organism>
<dbReference type="Gene3D" id="2.60.40.1120">
    <property type="entry name" value="Carboxypeptidase-like, regulatory domain"/>
    <property type="match status" value="1"/>
</dbReference>
<dbReference type="InterPro" id="IPR023997">
    <property type="entry name" value="TonB-dep_OMP_SusC/RagA_CS"/>
</dbReference>
<keyword evidence="3 12" id="KW-1134">Transmembrane beta strand</keyword>
<dbReference type="Pfam" id="PF00593">
    <property type="entry name" value="TonB_dep_Rec_b-barrel"/>
    <property type="match status" value="1"/>
</dbReference>
<dbReference type="Pfam" id="PF13715">
    <property type="entry name" value="CarbopepD_reg_2"/>
    <property type="match status" value="1"/>
</dbReference>
<dbReference type="PANTHER" id="PTHR30069:SF29">
    <property type="entry name" value="HEMOGLOBIN AND HEMOGLOBIN-HAPTOGLOBIN-BINDING PROTEIN 1-RELATED"/>
    <property type="match status" value="1"/>
</dbReference>
<dbReference type="InterPro" id="IPR023996">
    <property type="entry name" value="TonB-dep_OMP_SusC/RagA"/>
</dbReference>
<dbReference type="InterPro" id="IPR037066">
    <property type="entry name" value="Plug_dom_sf"/>
</dbReference>
<accession>A0A317ER07</accession>